<feature type="signal peptide" evidence="11">
    <location>
        <begin position="1"/>
        <end position="24"/>
    </location>
</feature>
<evidence type="ECO:0000256" key="10">
    <source>
        <dbReference type="SAM" id="Phobius"/>
    </source>
</evidence>
<gene>
    <name evidence="13" type="ORF">CROQUDRAFT_656717</name>
</gene>
<evidence type="ECO:0000313" key="14">
    <source>
        <dbReference type="Proteomes" id="UP000886653"/>
    </source>
</evidence>
<evidence type="ECO:0000256" key="2">
    <source>
        <dbReference type="ARBA" id="ARBA00022448"/>
    </source>
</evidence>
<feature type="compositionally biased region" description="Polar residues" evidence="9">
    <location>
        <begin position="309"/>
        <end position="323"/>
    </location>
</feature>
<organism evidence="13 14">
    <name type="scientific">Cronartium quercuum f. sp. fusiforme G11</name>
    <dbReference type="NCBI Taxonomy" id="708437"/>
    <lineage>
        <taxon>Eukaryota</taxon>
        <taxon>Fungi</taxon>
        <taxon>Dikarya</taxon>
        <taxon>Basidiomycota</taxon>
        <taxon>Pucciniomycotina</taxon>
        <taxon>Pucciniomycetes</taxon>
        <taxon>Pucciniales</taxon>
        <taxon>Coleosporiaceae</taxon>
        <taxon>Cronartium</taxon>
    </lineage>
</organism>
<dbReference type="Proteomes" id="UP000886653">
    <property type="component" value="Unassembled WGS sequence"/>
</dbReference>
<keyword evidence="7" id="KW-1015">Disulfide bond</keyword>
<name>A0A9P6NJU8_9BASI</name>
<evidence type="ECO:0000256" key="8">
    <source>
        <dbReference type="ARBA" id="ARBA00023180"/>
    </source>
</evidence>
<evidence type="ECO:0000256" key="7">
    <source>
        <dbReference type="ARBA" id="ARBA00023157"/>
    </source>
</evidence>
<keyword evidence="2" id="KW-0813">Transport</keyword>
<dbReference type="PROSITE" id="PS51914">
    <property type="entry name" value="MRH"/>
    <property type="match status" value="1"/>
</dbReference>
<keyword evidence="14" id="KW-1185">Reference proteome</keyword>
<dbReference type="InterPro" id="IPR044865">
    <property type="entry name" value="MRH_dom"/>
</dbReference>
<keyword evidence="3 10" id="KW-0812">Transmembrane</keyword>
<dbReference type="GO" id="GO:0007034">
    <property type="term" value="P:vacuolar transport"/>
    <property type="evidence" value="ECO:0007669"/>
    <property type="project" value="TreeGrafter"/>
</dbReference>
<feature type="region of interest" description="Disordered" evidence="9">
    <location>
        <begin position="306"/>
        <end position="328"/>
    </location>
</feature>
<dbReference type="PANTHER" id="PTHR15071">
    <property type="entry name" value="MANNOSE-6-PHOSPHATE RECEPTOR FAMILY MEMBER"/>
    <property type="match status" value="1"/>
</dbReference>
<dbReference type="Gene3D" id="2.70.130.10">
    <property type="entry name" value="Mannose-6-phosphate receptor binding domain"/>
    <property type="match status" value="1"/>
</dbReference>
<comment type="caution">
    <text evidence="13">The sequence shown here is derived from an EMBL/GenBank/DDBJ whole genome shotgun (WGS) entry which is preliminary data.</text>
</comment>
<dbReference type="SUPFAM" id="SSF50911">
    <property type="entry name" value="Mannose 6-phosphate receptor domain"/>
    <property type="match status" value="1"/>
</dbReference>
<proteinExistence type="predicted"/>
<dbReference type="PANTHER" id="PTHR15071:SF0">
    <property type="entry name" value="MANNOSE 6-PHOSPHATE RECEPTOR-LIKE PROTEIN 1"/>
    <property type="match status" value="1"/>
</dbReference>
<keyword evidence="4 11" id="KW-0732">Signal</keyword>
<dbReference type="GO" id="GO:0010008">
    <property type="term" value="C:endosome membrane"/>
    <property type="evidence" value="ECO:0007669"/>
    <property type="project" value="UniProtKB-SubCell"/>
</dbReference>
<feature type="transmembrane region" description="Helical" evidence="10">
    <location>
        <begin position="207"/>
        <end position="232"/>
    </location>
</feature>
<evidence type="ECO:0000256" key="1">
    <source>
        <dbReference type="ARBA" id="ARBA00004308"/>
    </source>
</evidence>
<evidence type="ECO:0000256" key="5">
    <source>
        <dbReference type="ARBA" id="ARBA00022989"/>
    </source>
</evidence>
<feature type="chain" id="PRO_5040244758" description="MRH domain-containing protein" evidence="11">
    <location>
        <begin position="25"/>
        <end position="400"/>
    </location>
</feature>
<reference evidence="13" key="1">
    <citation type="submission" date="2013-11" db="EMBL/GenBank/DDBJ databases">
        <title>Genome sequence of the fusiform rust pathogen reveals effectors for host alternation and coevolution with pine.</title>
        <authorList>
            <consortium name="DOE Joint Genome Institute"/>
            <person name="Smith K."/>
            <person name="Pendleton A."/>
            <person name="Kubisiak T."/>
            <person name="Anderson C."/>
            <person name="Salamov A."/>
            <person name="Aerts A."/>
            <person name="Riley R."/>
            <person name="Clum A."/>
            <person name="Lindquist E."/>
            <person name="Ence D."/>
            <person name="Campbell M."/>
            <person name="Kronenberg Z."/>
            <person name="Feau N."/>
            <person name="Dhillon B."/>
            <person name="Hamelin R."/>
            <person name="Burleigh J."/>
            <person name="Smith J."/>
            <person name="Yandell M."/>
            <person name="Nelson C."/>
            <person name="Grigoriev I."/>
            <person name="Davis J."/>
        </authorList>
    </citation>
    <scope>NUCLEOTIDE SEQUENCE</scope>
    <source>
        <strain evidence="13">G11</strain>
    </source>
</reference>
<keyword evidence="6 10" id="KW-0472">Membrane</keyword>
<evidence type="ECO:0000256" key="11">
    <source>
        <dbReference type="SAM" id="SignalP"/>
    </source>
</evidence>
<keyword evidence="5 10" id="KW-1133">Transmembrane helix</keyword>
<keyword evidence="8" id="KW-0325">Glycoprotein</keyword>
<dbReference type="OrthoDB" id="4504960at2759"/>
<evidence type="ECO:0000256" key="3">
    <source>
        <dbReference type="ARBA" id="ARBA00022692"/>
    </source>
</evidence>
<comment type="subcellular location">
    <subcellularLocation>
        <location evidence="1">Endomembrane system</location>
    </subcellularLocation>
</comment>
<sequence>MVRLSCGVWLSIGYSLGRVLSALGQPWTIDRSDDLDSRLTRNAKVNPHDLLRPSTDTCTMIHPVTKGIVDLNRLTRVTGTDYTVVDEESGDEFKINVCKAVLTETWGIEKADRVGIYKVREREKGESLGSWNSTLRPHGTSASIQYRDGSPCKTHPDQNMGSIISFECAHDVWHTGNPVFAGSIDGCQYFFTWRTSLACASSVQRSLWHSMSMVLVVGFVIFLVYFVLFFFYRRFHLNLRGREQFPTGALSSLATILSTIVHKLSAGLYAVFHSRGRLGTVDGHGENWNPSSARAWWEQNHRSSAYAGSGNQRKVHSLSTDPEQSGPADIRVQFQRSMNTFSTDQEELEEMFGLVHDDDEWDEVYSPNHVSHHRSHETLPAQDIPLITRTDVNNETQPIH</sequence>
<evidence type="ECO:0000313" key="13">
    <source>
        <dbReference type="EMBL" id="KAG0146922.1"/>
    </source>
</evidence>
<dbReference type="GO" id="GO:0000139">
    <property type="term" value="C:Golgi membrane"/>
    <property type="evidence" value="ECO:0007669"/>
    <property type="project" value="UniProtKB-SubCell"/>
</dbReference>
<dbReference type="EMBL" id="MU167254">
    <property type="protein sequence ID" value="KAG0146922.1"/>
    <property type="molecule type" value="Genomic_DNA"/>
</dbReference>
<evidence type="ECO:0000256" key="4">
    <source>
        <dbReference type="ARBA" id="ARBA00022729"/>
    </source>
</evidence>
<evidence type="ECO:0000256" key="9">
    <source>
        <dbReference type="SAM" id="MobiDB-lite"/>
    </source>
</evidence>
<evidence type="ECO:0000259" key="12">
    <source>
        <dbReference type="PROSITE" id="PS51914"/>
    </source>
</evidence>
<dbReference type="Pfam" id="PF02157">
    <property type="entry name" value="Man-6-P_recep"/>
    <property type="match status" value="1"/>
</dbReference>
<evidence type="ECO:0000256" key="6">
    <source>
        <dbReference type="ARBA" id="ARBA00023136"/>
    </source>
</evidence>
<feature type="domain" description="MRH" evidence="12">
    <location>
        <begin position="56"/>
        <end position="201"/>
    </location>
</feature>
<dbReference type="GO" id="GO:0005770">
    <property type="term" value="C:late endosome"/>
    <property type="evidence" value="ECO:0007669"/>
    <property type="project" value="TreeGrafter"/>
</dbReference>
<accession>A0A9P6NJU8</accession>
<dbReference type="InterPro" id="IPR009011">
    <property type="entry name" value="Man6P_isomerase_rcpt-bd_dom_sf"/>
</dbReference>
<protein>
    <recommendedName>
        <fullName evidence="12">MRH domain-containing protein</fullName>
    </recommendedName>
</protein>
<dbReference type="AlphaFoldDB" id="A0A9P6NJU8"/>
<dbReference type="InterPro" id="IPR028927">
    <property type="entry name" value="Man-6-P_rcpt"/>
</dbReference>